<comment type="caution">
    <text evidence="6">The sequence shown here is derived from an EMBL/GenBank/DDBJ whole genome shotgun (WGS) entry which is preliminary data.</text>
</comment>
<evidence type="ECO:0000256" key="1">
    <source>
        <dbReference type="ARBA" id="ARBA00022723"/>
    </source>
</evidence>
<keyword evidence="7" id="KW-1185">Reference proteome</keyword>
<gene>
    <name evidence="6" type="ORF">V5799_017566</name>
</gene>
<dbReference type="InterPro" id="IPR006612">
    <property type="entry name" value="THAP_Znf"/>
</dbReference>
<feature type="domain" description="THAP-type" evidence="5">
    <location>
        <begin position="2"/>
        <end position="63"/>
    </location>
</feature>
<name>A0AAQ4F2W8_AMBAM</name>
<reference evidence="6 7" key="1">
    <citation type="journal article" date="2023" name="Arcadia Sci">
        <title>De novo assembly of a long-read Amblyomma americanum tick genome.</title>
        <authorList>
            <person name="Chou S."/>
            <person name="Poskanzer K.E."/>
            <person name="Rollins M."/>
            <person name="Thuy-Boun P.S."/>
        </authorList>
    </citation>
    <scope>NUCLEOTIDE SEQUENCE [LARGE SCALE GENOMIC DNA]</scope>
    <source>
        <strain evidence="6">F_SG_1</strain>
        <tissue evidence="6">Salivary glands</tissue>
    </source>
</reference>
<dbReference type="AlphaFoldDB" id="A0AAQ4F2W8"/>
<dbReference type="Pfam" id="PF05485">
    <property type="entry name" value="THAP"/>
    <property type="match status" value="1"/>
</dbReference>
<dbReference type="GO" id="GO:0008270">
    <property type="term" value="F:zinc ion binding"/>
    <property type="evidence" value="ECO:0007669"/>
    <property type="project" value="UniProtKB-KW"/>
</dbReference>
<proteinExistence type="predicted"/>
<evidence type="ECO:0000313" key="6">
    <source>
        <dbReference type="EMBL" id="KAK8781093.1"/>
    </source>
</evidence>
<protein>
    <recommendedName>
        <fullName evidence="5">THAP-type domain-containing protein</fullName>
    </recommendedName>
</protein>
<dbReference type="Proteomes" id="UP001321473">
    <property type="component" value="Unassembled WGS sequence"/>
</dbReference>
<keyword evidence="2" id="KW-0863">Zinc-finger</keyword>
<evidence type="ECO:0000256" key="3">
    <source>
        <dbReference type="ARBA" id="ARBA00022833"/>
    </source>
</evidence>
<dbReference type="EMBL" id="JARKHS020008033">
    <property type="protein sequence ID" value="KAK8781093.1"/>
    <property type="molecule type" value="Genomic_DNA"/>
</dbReference>
<keyword evidence="4" id="KW-0238">DNA-binding</keyword>
<dbReference type="SUPFAM" id="SSF57716">
    <property type="entry name" value="Glucocorticoid receptor-like (DNA-binding domain)"/>
    <property type="match status" value="1"/>
</dbReference>
<evidence type="ECO:0000256" key="4">
    <source>
        <dbReference type="ARBA" id="ARBA00023125"/>
    </source>
</evidence>
<dbReference type="GO" id="GO:0003677">
    <property type="term" value="F:DNA binding"/>
    <property type="evidence" value="ECO:0007669"/>
    <property type="project" value="UniProtKB-KW"/>
</dbReference>
<evidence type="ECO:0000259" key="5">
    <source>
        <dbReference type="Pfam" id="PF05485"/>
    </source>
</evidence>
<evidence type="ECO:0000256" key="2">
    <source>
        <dbReference type="ARBA" id="ARBA00022771"/>
    </source>
</evidence>
<organism evidence="6 7">
    <name type="scientific">Amblyomma americanum</name>
    <name type="common">Lone star tick</name>
    <dbReference type="NCBI Taxonomy" id="6943"/>
    <lineage>
        <taxon>Eukaryota</taxon>
        <taxon>Metazoa</taxon>
        <taxon>Ecdysozoa</taxon>
        <taxon>Arthropoda</taxon>
        <taxon>Chelicerata</taxon>
        <taxon>Arachnida</taxon>
        <taxon>Acari</taxon>
        <taxon>Parasitiformes</taxon>
        <taxon>Ixodida</taxon>
        <taxon>Ixodoidea</taxon>
        <taxon>Ixodidae</taxon>
        <taxon>Amblyomminae</taxon>
        <taxon>Amblyomma</taxon>
    </lineage>
</organism>
<accession>A0AAQ4F2W8</accession>
<evidence type="ECO:0000313" key="7">
    <source>
        <dbReference type="Proteomes" id="UP001321473"/>
    </source>
</evidence>
<keyword evidence="1" id="KW-0479">Metal-binding</keyword>
<keyword evidence="3" id="KW-0862">Zinc</keyword>
<sequence length="285" mass="31832">MLAKWSRAIPRADKALEENSAVCERHFDSRFIVRDFKHIINGAEVLIPRSIPALSEDAVPTVFPNLPKYISRMLPKERKRRNASQAPIPSKRSGACLDTTEECPPADVEGADTQRGGMSEPFAEELFIFDLKRPSELWSLQKLKQNNIACYQTAEFAKGETPPVVFTKMVVFCVGEGHVKCSIFLAGQFHKECDVRCKEQAEGELSYANSLTVCSGIGHTKEFEKLNMNNIGRLSGHCLFSSACNGSVPQPFSRQLDPNNRCICFKWKRQVSDAFKNCVRGNGAL</sequence>